<dbReference type="AlphaFoldDB" id="A0A162WEJ9"/>
<evidence type="ECO:0000256" key="1">
    <source>
        <dbReference type="SAM" id="MobiDB-lite"/>
    </source>
</evidence>
<sequence length="192" mass="22089">MNLEQNNPSASSQSTEKSRKKGKKYGHNFSARDLALVEELFYGHSFDKKLEKNASFGRKLRKKENGEKNTSSNNDLYPELERQLATLENDLKEEDEDKKKVKNKEVAEKEKGDELLKDHATESFELLCQNASSSPKKRRIEEDGEGINGSTSPKKAQKYIDDSNTYYFLKDFKDEIKNVMDTDADYEMVKTV</sequence>
<dbReference type="EMBL" id="KV441002">
    <property type="protein sequence ID" value="OAD66575.1"/>
    <property type="molecule type" value="Genomic_DNA"/>
</dbReference>
<feature type="region of interest" description="Disordered" evidence="1">
    <location>
        <begin position="1"/>
        <end position="27"/>
    </location>
</feature>
<proteinExistence type="predicted"/>
<dbReference type="RefSeq" id="XP_018284615.1">
    <property type="nucleotide sequence ID" value="XM_018432896.1"/>
</dbReference>
<evidence type="ECO:0000313" key="3">
    <source>
        <dbReference type="Proteomes" id="UP000077315"/>
    </source>
</evidence>
<name>A0A162WEJ9_PHYB8</name>
<feature type="region of interest" description="Disordered" evidence="1">
    <location>
        <begin position="53"/>
        <end position="157"/>
    </location>
</feature>
<gene>
    <name evidence="2" type="ORF">PHYBLDRAFT_152374</name>
</gene>
<dbReference type="VEuPathDB" id="FungiDB:PHYBLDRAFT_152374"/>
<feature type="compositionally biased region" description="Polar residues" evidence="1">
    <location>
        <begin position="1"/>
        <end position="15"/>
    </location>
</feature>
<feature type="compositionally biased region" description="Basic and acidic residues" evidence="1">
    <location>
        <begin position="97"/>
        <end position="122"/>
    </location>
</feature>
<evidence type="ECO:0000313" key="2">
    <source>
        <dbReference type="EMBL" id="OAD66575.1"/>
    </source>
</evidence>
<dbReference type="InParanoid" id="A0A162WEJ9"/>
<accession>A0A162WEJ9</accession>
<protein>
    <submittedName>
        <fullName evidence="2">Uncharacterized protein</fullName>
    </submittedName>
</protein>
<reference evidence="3" key="1">
    <citation type="submission" date="2015-06" db="EMBL/GenBank/DDBJ databases">
        <title>Expansion of signal transduction pathways in fungi by whole-genome duplication.</title>
        <authorList>
            <consortium name="DOE Joint Genome Institute"/>
            <person name="Corrochano L.M."/>
            <person name="Kuo A."/>
            <person name="Marcet-Houben M."/>
            <person name="Polaino S."/>
            <person name="Salamov A."/>
            <person name="Villalobos J.M."/>
            <person name="Alvarez M.I."/>
            <person name="Avalos J."/>
            <person name="Benito E.P."/>
            <person name="Benoit I."/>
            <person name="Burger G."/>
            <person name="Camino L.P."/>
            <person name="Canovas D."/>
            <person name="Cerda-Olmedo E."/>
            <person name="Cheng J.-F."/>
            <person name="Dominguez A."/>
            <person name="Elias M."/>
            <person name="Eslava A.P."/>
            <person name="Glaser F."/>
            <person name="Grimwood J."/>
            <person name="Gutierrez G."/>
            <person name="Heitman J."/>
            <person name="Henrissat B."/>
            <person name="Iturriaga E.A."/>
            <person name="Lang B.F."/>
            <person name="Lavin J.L."/>
            <person name="Lee S."/>
            <person name="Li W."/>
            <person name="Lindquist E."/>
            <person name="Lopez-Garcia S."/>
            <person name="Luque E.M."/>
            <person name="Marcos A.T."/>
            <person name="Martin J."/>
            <person name="McCluskey K."/>
            <person name="Medina H.R."/>
            <person name="Miralles-Duran A."/>
            <person name="Miyazaki A."/>
            <person name="Munoz-Torres E."/>
            <person name="Oguiza J.A."/>
            <person name="Ohm R."/>
            <person name="Olmedo M."/>
            <person name="Orejas M."/>
            <person name="Ortiz-Castellanos L."/>
            <person name="Pisabarro A.G."/>
            <person name="Rodriguez-Romero J."/>
            <person name="Ruiz-Herrera J."/>
            <person name="Ruiz-Vazquez R."/>
            <person name="Sanz C."/>
            <person name="Schackwitz W."/>
            <person name="Schmutz J."/>
            <person name="Shahriari M."/>
            <person name="Shelest E."/>
            <person name="Silva-Franco F."/>
            <person name="Soanes D."/>
            <person name="Syed K."/>
            <person name="Tagua V.G."/>
            <person name="Talbot N.J."/>
            <person name="Thon M."/>
            <person name="De vries R.P."/>
            <person name="Wiebenga A."/>
            <person name="Yadav J.S."/>
            <person name="Braun E.L."/>
            <person name="Baker S."/>
            <person name="Garre V."/>
            <person name="Horwitz B."/>
            <person name="Torres-Martinez S."/>
            <person name="Idnurm A."/>
            <person name="Herrera-Estrella A."/>
            <person name="Gabaldon T."/>
            <person name="Grigoriev I.V."/>
        </authorList>
    </citation>
    <scope>NUCLEOTIDE SEQUENCE [LARGE SCALE GENOMIC DNA]</scope>
    <source>
        <strain evidence="3">NRRL 1555(-)</strain>
    </source>
</reference>
<dbReference type="GeneID" id="28993802"/>
<keyword evidence="3" id="KW-1185">Reference proteome</keyword>
<organism evidence="2 3">
    <name type="scientific">Phycomyces blakesleeanus (strain ATCC 8743b / DSM 1359 / FGSC 10004 / NBRC 33097 / NRRL 1555)</name>
    <dbReference type="NCBI Taxonomy" id="763407"/>
    <lineage>
        <taxon>Eukaryota</taxon>
        <taxon>Fungi</taxon>
        <taxon>Fungi incertae sedis</taxon>
        <taxon>Mucoromycota</taxon>
        <taxon>Mucoromycotina</taxon>
        <taxon>Mucoromycetes</taxon>
        <taxon>Mucorales</taxon>
        <taxon>Phycomycetaceae</taxon>
        <taxon>Phycomyces</taxon>
    </lineage>
</organism>
<dbReference type="Proteomes" id="UP000077315">
    <property type="component" value="Unassembled WGS sequence"/>
</dbReference>